<dbReference type="Gene3D" id="3.30.565.10">
    <property type="entry name" value="Histidine kinase-like ATPase, C-terminal domain"/>
    <property type="match status" value="1"/>
</dbReference>
<name>A0A3M2MD36_9ACTN</name>
<dbReference type="InterPro" id="IPR003594">
    <property type="entry name" value="HATPase_dom"/>
</dbReference>
<dbReference type="OrthoDB" id="3479886at2"/>
<reference evidence="3 4" key="1">
    <citation type="submission" date="2018-10" db="EMBL/GenBank/DDBJ databases">
        <title>Isolation from soil.</title>
        <authorList>
            <person name="Hu J."/>
        </authorList>
    </citation>
    <scope>NUCLEOTIDE SEQUENCE [LARGE SCALE GENOMIC DNA]</scope>
    <source>
        <strain evidence="3 4">NEAU-Ht49</strain>
    </source>
</reference>
<keyword evidence="1" id="KW-0418">Kinase</keyword>
<accession>A0A3M2MD36</accession>
<gene>
    <name evidence="3" type="ORF">EBO15_02630</name>
</gene>
<evidence type="ECO:0000313" key="3">
    <source>
        <dbReference type="EMBL" id="RMI47421.1"/>
    </source>
</evidence>
<comment type="caution">
    <text evidence="3">The sequence shown here is derived from an EMBL/GenBank/DDBJ whole genome shotgun (WGS) entry which is preliminary data.</text>
</comment>
<dbReference type="GO" id="GO:0005524">
    <property type="term" value="F:ATP binding"/>
    <property type="evidence" value="ECO:0007669"/>
    <property type="project" value="UniProtKB-KW"/>
</dbReference>
<dbReference type="CDD" id="cd16936">
    <property type="entry name" value="HATPase_RsbW-like"/>
    <property type="match status" value="1"/>
</dbReference>
<dbReference type="AlphaFoldDB" id="A0A3M2MD36"/>
<feature type="domain" description="Histidine kinase/HSP90-like ATPase" evidence="2">
    <location>
        <begin position="19"/>
        <end position="121"/>
    </location>
</feature>
<evidence type="ECO:0000259" key="2">
    <source>
        <dbReference type="Pfam" id="PF13581"/>
    </source>
</evidence>
<keyword evidence="1" id="KW-0723">Serine/threonine-protein kinase</keyword>
<dbReference type="InterPro" id="IPR050267">
    <property type="entry name" value="Anti-sigma-factor_SerPK"/>
</dbReference>
<keyword evidence="3" id="KW-0547">Nucleotide-binding</keyword>
<proteinExistence type="predicted"/>
<dbReference type="Proteomes" id="UP000282674">
    <property type="component" value="Unassembled WGS sequence"/>
</dbReference>
<dbReference type="GO" id="GO:0004674">
    <property type="term" value="F:protein serine/threonine kinase activity"/>
    <property type="evidence" value="ECO:0007669"/>
    <property type="project" value="UniProtKB-KW"/>
</dbReference>
<protein>
    <submittedName>
        <fullName evidence="3">ATP-binding protein</fullName>
    </submittedName>
</protein>
<keyword evidence="1" id="KW-0808">Transferase</keyword>
<evidence type="ECO:0000256" key="1">
    <source>
        <dbReference type="ARBA" id="ARBA00022527"/>
    </source>
</evidence>
<dbReference type="EMBL" id="RFFG01000003">
    <property type="protein sequence ID" value="RMI47421.1"/>
    <property type="molecule type" value="Genomic_DNA"/>
</dbReference>
<evidence type="ECO:0000313" key="4">
    <source>
        <dbReference type="Proteomes" id="UP000282674"/>
    </source>
</evidence>
<dbReference type="Pfam" id="PF13581">
    <property type="entry name" value="HATPase_c_2"/>
    <property type="match status" value="1"/>
</dbReference>
<keyword evidence="3" id="KW-0067">ATP-binding</keyword>
<organism evidence="3 4">
    <name type="scientific">Actinomadura harenae</name>
    <dbReference type="NCBI Taxonomy" id="2483351"/>
    <lineage>
        <taxon>Bacteria</taxon>
        <taxon>Bacillati</taxon>
        <taxon>Actinomycetota</taxon>
        <taxon>Actinomycetes</taxon>
        <taxon>Streptosporangiales</taxon>
        <taxon>Thermomonosporaceae</taxon>
        <taxon>Actinomadura</taxon>
    </lineage>
</organism>
<sequence>MQLLGEELVLTGGRTEGQAVRRTVRERAAKMIDDPSLLDDVELMGAEAIANAVLHGTGPIRVRVSADGRRLRVAVRDGGPARQDDPHGTDRIDHGRGLTVIDVLASEWGLEQSSTGTHLWFDVDLPAPH</sequence>
<keyword evidence="4" id="KW-1185">Reference proteome</keyword>
<dbReference type="PANTHER" id="PTHR35526:SF3">
    <property type="entry name" value="ANTI-SIGMA-F FACTOR RSBW"/>
    <property type="match status" value="1"/>
</dbReference>
<dbReference type="PANTHER" id="PTHR35526">
    <property type="entry name" value="ANTI-SIGMA-F FACTOR RSBW-RELATED"/>
    <property type="match status" value="1"/>
</dbReference>
<dbReference type="SUPFAM" id="SSF55874">
    <property type="entry name" value="ATPase domain of HSP90 chaperone/DNA topoisomerase II/histidine kinase"/>
    <property type="match status" value="1"/>
</dbReference>
<dbReference type="InterPro" id="IPR036890">
    <property type="entry name" value="HATPase_C_sf"/>
</dbReference>